<proteinExistence type="predicted"/>
<reference evidence="2 3" key="1">
    <citation type="journal article" date="2015" name="Annu Rev Anim Biosci">
        <title>The Genome 10K Project: a way forward.</title>
        <authorList>
            <person name="Koepfli K.P."/>
            <person name="Paten B."/>
            <person name="O'Brien S.J."/>
            <person name="Koepfli K.P."/>
            <person name="Paten B."/>
            <person name="Antunes A."/>
            <person name="Belov K."/>
            <person name="Bustamante C."/>
            <person name="Castoe T.A."/>
            <person name="Clawson H."/>
            <person name="Crawford A.J."/>
            <person name="Diekhans M."/>
            <person name="Distel D."/>
            <person name="Durbin R."/>
            <person name="Earl D."/>
            <person name="Fujita M.K."/>
            <person name="Gamble T."/>
            <person name="Georges A."/>
            <person name="Gemmell N."/>
            <person name="Gilbert M.T."/>
            <person name="Graves J.M."/>
            <person name="Green R.E."/>
            <person name="Hickey G."/>
            <person name="Jarvis E.D."/>
            <person name="Johnson W."/>
            <person name="Komissarov A."/>
            <person name="Korf I."/>
            <person name="Kuhn R."/>
            <person name="Larkin D.M."/>
            <person name="Lewin H."/>
            <person name="Lopez J.V."/>
            <person name="Ma J."/>
            <person name="Marques-Bonet T."/>
            <person name="Miller W."/>
            <person name="Murphy R."/>
            <person name="Pevzner P."/>
            <person name="Shapiro B."/>
            <person name="Steiner C."/>
            <person name="Tamazian G."/>
            <person name="Venkatesh B."/>
            <person name="Wang J."/>
            <person name="Wayne R."/>
            <person name="Wiley E."/>
            <person name="Yang H."/>
            <person name="Zhang G."/>
            <person name="Haussler D."/>
            <person name="Ryder O."/>
            <person name="O'Brien S.J."/>
        </authorList>
    </citation>
    <scope>NUCLEOTIDE SEQUENCE</scope>
</reference>
<reference evidence="3" key="3">
    <citation type="submission" date="2018-12" db="EMBL/GenBank/DDBJ databases">
        <title>G10K-VGP greater horseshoe bat female genome, primary haplotype.</title>
        <authorList>
            <person name="Teeling E."/>
            <person name="Myers G."/>
            <person name="Vernes S."/>
            <person name="Pippel M."/>
            <person name="Winkler S."/>
            <person name="Fedrigo O."/>
            <person name="Rhie A."/>
            <person name="Koren S."/>
            <person name="Phillippy A."/>
            <person name="Lewin H."/>
            <person name="Damas J."/>
            <person name="Howe K."/>
            <person name="Mountcastle J."/>
            <person name="Jarvis E.D."/>
        </authorList>
    </citation>
    <scope>NUCLEOTIDE SEQUENCE [LARGE SCALE GENOMIC DNA]</scope>
</reference>
<sequence>TLMAPGRGCFGLAILLAIVDIQLGDTGNYTVMGPKQTGHHEFSHSKGTFNSGFRQEKLWVIPMTSLVALRAL</sequence>
<keyword evidence="1" id="KW-0732">Signal</keyword>
<feature type="signal peptide" evidence="1">
    <location>
        <begin position="1"/>
        <end position="24"/>
    </location>
</feature>
<evidence type="ECO:0000313" key="2">
    <source>
        <dbReference type="Ensembl" id="ENSRFEP00010027004.1"/>
    </source>
</evidence>
<accession>A0A671FTG7</accession>
<gene>
    <name evidence="2" type="primary">CD160</name>
</gene>
<dbReference type="PANTHER" id="PTHR15425">
    <property type="entry name" value="CD160 ANTIGEN"/>
    <property type="match status" value="1"/>
</dbReference>
<dbReference type="InterPro" id="IPR042385">
    <property type="entry name" value="CD160"/>
</dbReference>
<reference evidence="2" key="4">
    <citation type="submission" date="2025-08" db="UniProtKB">
        <authorList>
            <consortium name="Ensembl"/>
        </authorList>
    </citation>
    <scope>IDENTIFICATION</scope>
</reference>
<evidence type="ECO:0000313" key="3">
    <source>
        <dbReference type="Proteomes" id="UP000472240"/>
    </source>
</evidence>
<protein>
    <submittedName>
        <fullName evidence="2">CD160 molecule</fullName>
    </submittedName>
</protein>
<dbReference type="GeneTree" id="ENSGT00390000007258"/>
<reference evidence="2 3" key="2">
    <citation type="journal article" date="2018" name="Annu Rev Anim Biosci">
        <title>Bat Biology, Genomes, and the Bat1K Project: To Generate Chromosome-Level Genomes for All Living Bat Species.</title>
        <authorList>
            <person name="Teeling E.C."/>
            <person name="Vernes S.C."/>
            <person name="Davalos L.M."/>
            <person name="Ray D.A."/>
            <person name="Gilbert M.T.P."/>
            <person name="Myers E."/>
        </authorList>
    </citation>
    <scope>NUCLEOTIDE SEQUENCE</scope>
</reference>
<dbReference type="GO" id="GO:0002819">
    <property type="term" value="P:regulation of adaptive immune response"/>
    <property type="evidence" value="ECO:0007669"/>
    <property type="project" value="InterPro"/>
</dbReference>
<dbReference type="Proteomes" id="UP000472240">
    <property type="component" value="Chromosome 22"/>
</dbReference>
<keyword evidence="3" id="KW-1185">Reference proteome</keyword>
<dbReference type="AlphaFoldDB" id="A0A671FTG7"/>
<dbReference type="GO" id="GO:0004888">
    <property type="term" value="F:transmembrane signaling receptor activity"/>
    <property type="evidence" value="ECO:0007669"/>
    <property type="project" value="InterPro"/>
</dbReference>
<organism evidence="2 3">
    <name type="scientific">Rhinolophus ferrumequinum</name>
    <name type="common">Greater horseshoe bat</name>
    <dbReference type="NCBI Taxonomy" id="59479"/>
    <lineage>
        <taxon>Eukaryota</taxon>
        <taxon>Metazoa</taxon>
        <taxon>Chordata</taxon>
        <taxon>Craniata</taxon>
        <taxon>Vertebrata</taxon>
        <taxon>Euteleostomi</taxon>
        <taxon>Mammalia</taxon>
        <taxon>Eutheria</taxon>
        <taxon>Laurasiatheria</taxon>
        <taxon>Chiroptera</taxon>
        <taxon>Yinpterochiroptera</taxon>
        <taxon>Rhinolophoidea</taxon>
        <taxon>Rhinolophidae</taxon>
        <taxon>Rhinolophinae</taxon>
        <taxon>Rhinolophus</taxon>
    </lineage>
</organism>
<name>A0A671FTG7_RHIFE</name>
<dbReference type="Ensembl" id="ENSRFET00010029341.1">
    <property type="protein sequence ID" value="ENSRFEP00010027004.1"/>
    <property type="gene ID" value="ENSRFEG00010017930.1"/>
</dbReference>
<dbReference type="GO" id="GO:0005886">
    <property type="term" value="C:plasma membrane"/>
    <property type="evidence" value="ECO:0007669"/>
    <property type="project" value="TreeGrafter"/>
</dbReference>
<evidence type="ECO:0000256" key="1">
    <source>
        <dbReference type="SAM" id="SignalP"/>
    </source>
</evidence>
<reference evidence="2" key="5">
    <citation type="submission" date="2025-09" db="UniProtKB">
        <authorList>
            <consortium name="Ensembl"/>
        </authorList>
    </citation>
    <scope>IDENTIFICATION</scope>
</reference>
<feature type="chain" id="PRO_5025415811" evidence="1">
    <location>
        <begin position="25"/>
        <end position="72"/>
    </location>
</feature>
<dbReference type="PANTHER" id="PTHR15425:SF0">
    <property type="entry name" value="CD160 ANTIGEN"/>
    <property type="match status" value="1"/>
</dbReference>